<organism evidence="4 5">
    <name type="scientific">Tritrichomonas musculus</name>
    <dbReference type="NCBI Taxonomy" id="1915356"/>
    <lineage>
        <taxon>Eukaryota</taxon>
        <taxon>Metamonada</taxon>
        <taxon>Parabasalia</taxon>
        <taxon>Tritrichomonadida</taxon>
        <taxon>Tritrichomonadidae</taxon>
        <taxon>Tritrichomonas</taxon>
    </lineage>
</organism>
<dbReference type="PROSITE" id="PS50011">
    <property type="entry name" value="PROTEIN_KINASE_DOM"/>
    <property type="match status" value="1"/>
</dbReference>
<dbReference type="PANTHER" id="PTHR24055">
    <property type="entry name" value="MITOGEN-ACTIVATED PROTEIN KINASE"/>
    <property type="match status" value="1"/>
</dbReference>
<dbReference type="Pfam" id="PF00069">
    <property type="entry name" value="Pkinase"/>
    <property type="match status" value="1"/>
</dbReference>
<name>A0ABR2LBV8_9EUKA</name>
<keyword evidence="1" id="KW-0547">Nucleotide-binding</keyword>
<evidence type="ECO:0000256" key="1">
    <source>
        <dbReference type="ARBA" id="ARBA00022741"/>
    </source>
</evidence>
<dbReference type="InterPro" id="IPR008271">
    <property type="entry name" value="Ser/Thr_kinase_AS"/>
</dbReference>
<dbReference type="InterPro" id="IPR011009">
    <property type="entry name" value="Kinase-like_dom_sf"/>
</dbReference>
<evidence type="ECO:0000313" key="4">
    <source>
        <dbReference type="EMBL" id="KAK8900531.1"/>
    </source>
</evidence>
<sequence length="287" mass="32587">MSSKLIAERYQKIEILNDGAYGVVWLCKDIQTNQKVALKEIQSCDEDISIREIKSLQALHHPNIISLLDSFRIFPNDYIVLEYGGDDLLTILEGRSKPFQHDIVKKIMHDILSAVAFIHSKGFIHRDIKPANILIDENKNIKLIDFGLCRPIDGEPLSPLCCTYQYTPLDSLLGAPSYDQKFDVWSIGCVFAELLTAKILFNGESQLSTVVQILKVLGTPKEEDWPEMESIPYCQNFILPQHESTIHQILKDAPPEAVDLILKMLCFSQSKRISAAEALEHPYFKVM</sequence>
<dbReference type="SMART" id="SM00220">
    <property type="entry name" value="S_TKc"/>
    <property type="match status" value="1"/>
</dbReference>
<keyword evidence="5" id="KW-1185">Reference proteome</keyword>
<proteinExistence type="predicted"/>
<dbReference type="InterPro" id="IPR000719">
    <property type="entry name" value="Prot_kinase_dom"/>
</dbReference>
<reference evidence="4 5" key="1">
    <citation type="submission" date="2024-04" db="EMBL/GenBank/DDBJ databases">
        <title>Tritrichomonas musculus Genome.</title>
        <authorList>
            <person name="Alves-Ferreira E."/>
            <person name="Grigg M."/>
            <person name="Lorenzi H."/>
            <person name="Galac M."/>
        </authorList>
    </citation>
    <scope>NUCLEOTIDE SEQUENCE [LARGE SCALE GENOMIC DNA]</scope>
    <source>
        <strain evidence="4 5">EAF2021</strain>
    </source>
</reference>
<dbReference type="Gene3D" id="1.10.510.10">
    <property type="entry name" value="Transferase(Phosphotransferase) domain 1"/>
    <property type="match status" value="1"/>
</dbReference>
<evidence type="ECO:0000259" key="3">
    <source>
        <dbReference type="PROSITE" id="PS50011"/>
    </source>
</evidence>
<dbReference type="EMBL" id="JAPFFF010000001">
    <property type="protein sequence ID" value="KAK8900531.1"/>
    <property type="molecule type" value="Genomic_DNA"/>
</dbReference>
<gene>
    <name evidence="4" type="ORF">M9Y10_002858</name>
</gene>
<dbReference type="SUPFAM" id="SSF56112">
    <property type="entry name" value="Protein kinase-like (PK-like)"/>
    <property type="match status" value="1"/>
</dbReference>
<dbReference type="Proteomes" id="UP001470230">
    <property type="component" value="Unassembled WGS sequence"/>
</dbReference>
<dbReference type="Gene3D" id="3.30.200.20">
    <property type="entry name" value="Phosphorylase Kinase, domain 1"/>
    <property type="match status" value="1"/>
</dbReference>
<dbReference type="InterPro" id="IPR050117">
    <property type="entry name" value="MAPK"/>
</dbReference>
<evidence type="ECO:0000256" key="2">
    <source>
        <dbReference type="ARBA" id="ARBA00022840"/>
    </source>
</evidence>
<evidence type="ECO:0000313" key="5">
    <source>
        <dbReference type="Proteomes" id="UP001470230"/>
    </source>
</evidence>
<keyword evidence="2" id="KW-0067">ATP-binding</keyword>
<accession>A0ABR2LBV8</accession>
<dbReference type="PROSITE" id="PS00108">
    <property type="entry name" value="PROTEIN_KINASE_ST"/>
    <property type="match status" value="1"/>
</dbReference>
<comment type="caution">
    <text evidence="4">The sequence shown here is derived from an EMBL/GenBank/DDBJ whole genome shotgun (WGS) entry which is preliminary data.</text>
</comment>
<feature type="domain" description="Protein kinase" evidence="3">
    <location>
        <begin position="10"/>
        <end position="284"/>
    </location>
</feature>
<protein>
    <recommendedName>
        <fullName evidence="3">Protein kinase domain-containing protein</fullName>
    </recommendedName>
</protein>